<name>A0A183UUC0_TOXCA</name>
<comment type="similarity">
    <text evidence="2">Belongs to the nematode transthyretin-like family.</text>
</comment>
<evidence type="ECO:0000256" key="4">
    <source>
        <dbReference type="ARBA" id="ARBA00022729"/>
    </source>
</evidence>
<dbReference type="PANTHER" id="PTHR21700">
    <property type="entry name" value="TRANSTHYRETIN-LIKE FAMILY PROTEIN-RELATED"/>
    <property type="match status" value="1"/>
</dbReference>
<dbReference type="EMBL" id="UYWY01021113">
    <property type="protein sequence ID" value="VDM43411.1"/>
    <property type="molecule type" value="Genomic_DNA"/>
</dbReference>
<evidence type="ECO:0000256" key="2">
    <source>
        <dbReference type="ARBA" id="ARBA00010112"/>
    </source>
</evidence>
<accession>A0A183UUC0</accession>
<evidence type="ECO:0000256" key="1">
    <source>
        <dbReference type="ARBA" id="ARBA00004613"/>
    </source>
</evidence>
<reference evidence="6 7" key="2">
    <citation type="submission" date="2018-11" db="EMBL/GenBank/DDBJ databases">
        <authorList>
            <consortium name="Pathogen Informatics"/>
        </authorList>
    </citation>
    <scope>NUCLEOTIDE SEQUENCE [LARGE SCALE GENOMIC DNA]</scope>
</reference>
<protein>
    <submittedName>
        <fullName evidence="8">Transthyretin-like family protein</fullName>
    </submittedName>
</protein>
<dbReference type="WBParaSite" id="TCNE_0001209001-mRNA-1">
    <property type="protein sequence ID" value="TCNE_0001209001-mRNA-1"/>
    <property type="gene ID" value="TCNE_0001209001"/>
</dbReference>
<evidence type="ECO:0000313" key="8">
    <source>
        <dbReference type="WBParaSite" id="TCNE_0001209001-mRNA-1"/>
    </source>
</evidence>
<keyword evidence="7" id="KW-1185">Reference proteome</keyword>
<organism evidence="7 8">
    <name type="scientific">Toxocara canis</name>
    <name type="common">Canine roundworm</name>
    <dbReference type="NCBI Taxonomy" id="6265"/>
    <lineage>
        <taxon>Eukaryota</taxon>
        <taxon>Metazoa</taxon>
        <taxon>Ecdysozoa</taxon>
        <taxon>Nematoda</taxon>
        <taxon>Chromadorea</taxon>
        <taxon>Rhabditida</taxon>
        <taxon>Spirurina</taxon>
        <taxon>Ascaridomorpha</taxon>
        <taxon>Ascaridoidea</taxon>
        <taxon>Toxocaridae</taxon>
        <taxon>Toxocara</taxon>
    </lineage>
</organism>
<feature type="signal peptide" evidence="5">
    <location>
        <begin position="1"/>
        <end position="18"/>
    </location>
</feature>
<dbReference type="Pfam" id="PF01060">
    <property type="entry name" value="TTR-52"/>
    <property type="match status" value="3"/>
</dbReference>
<reference evidence="8" key="1">
    <citation type="submission" date="2016-06" db="UniProtKB">
        <authorList>
            <consortium name="WormBaseParasite"/>
        </authorList>
    </citation>
    <scope>IDENTIFICATION</scope>
</reference>
<comment type="subcellular location">
    <subcellularLocation>
        <location evidence="1">Secreted</location>
    </subcellularLocation>
</comment>
<dbReference type="InterPro" id="IPR038479">
    <property type="entry name" value="Transthyretin-like_sf"/>
</dbReference>
<keyword evidence="3" id="KW-0964">Secreted</keyword>
<evidence type="ECO:0000313" key="7">
    <source>
        <dbReference type="Proteomes" id="UP000050794"/>
    </source>
</evidence>
<evidence type="ECO:0000313" key="6">
    <source>
        <dbReference type="EMBL" id="VDM43411.1"/>
    </source>
</evidence>
<dbReference type="PANTHER" id="PTHR21700:SF30">
    <property type="entry name" value="TRANSTHYRETIN-LIKE FAMILY PROTEIN"/>
    <property type="match status" value="1"/>
</dbReference>
<keyword evidence="4 5" id="KW-0732">Signal</keyword>
<evidence type="ECO:0000256" key="5">
    <source>
        <dbReference type="SAM" id="SignalP"/>
    </source>
</evidence>
<dbReference type="GO" id="GO:0009986">
    <property type="term" value="C:cell surface"/>
    <property type="evidence" value="ECO:0007669"/>
    <property type="project" value="InterPro"/>
</dbReference>
<gene>
    <name evidence="6" type="ORF">TCNE_LOCUS12090</name>
</gene>
<sequence>MFLRCIVLILVFVSTTFALLGGMKNVTVRGQLLCGRRSYAHAKVELWEDDTCEIFDTIPGDLYALNFDDLLNTTNSDNTGRFKVYGQTREIRNIEPYLLITHNCDDGGALNTHCSYTDRYKVPKESAGKTYEMREVKLDLATKNRKRNTAMIKVLALAAFLAFAEAGLLGSLQHVTVTGQLACDRKSVKKVKIELWEEDAGGPDDLLNTTYSDDKGYFKIYGQEKEITTIDPYLIIYHSCDGGIINEKCDITDEYVVPKDKIGGVYNMGITSLNIAHRKMASEYLILLVCSVVGVTSLGSYKNVTVMGQLGCGDRSVPADPDDLLNSTSSGPKGNFHIFGQENEIGNIEPYLKITHSCDNGVIDPRCTITDEYKIPKEFVGKVYDMGIVSLNIVKKKHKKHCNN</sequence>
<proteinExistence type="inferred from homology"/>
<dbReference type="InterPro" id="IPR001534">
    <property type="entry name" value="Transthyretin-like"/>
</dbReference>
<feature type="chain" id="PRO_5044553408" evidence="5">
    <location>
        <begin position="19"/>
        <end position="404"/>
    </location>
</feature>
<dbReference type="Proteomes" id="UP000050794">
    <property type="component" value="Unassembled WGS sequence"/>
</dbReference>
<dbReference type="GO" id="GO:0005576">
    <property type="term" value="C:extracellular region"/>
    <property type="evidence" value="ECO:0007669"/>
    <property type="project" value="UniProtKB-SubCell"/>
</dbReference>
<evidence type="ECO:0000256" key="3">
    <source>
        <dbReference type="ARBA" id="ARBA00022525"/>
    </source>
</evidence>
<dbReference type="Gene3D" id="2.60.40.3330">
    <property type="match status" value="3"/>
</dbReference>
<dbReference type="AlphaFoldDB" id="A0A183UUC0"/>